<dbReference type="Proteomes" id="UP000298030">
    <property type="component" value="Unassembled WGS sequence"/>
</dbReference>
<proteinExistence type="predicted"/>
<reference evidence="2 3" key="1">
    <citation type="journal article" date="2019" name="Nat. Ecol. Evol.">
        <title>Megaphylogeny resolves global patterns of mushroom evolution.</title>
        <authorList>
            <person name="Varga T."/>
            <person name="Krizsan K."/>
            <person name="Foldi C."/>
            <person name="Dima B."/>
            <person name="Sanchez-Garcia M."/>
            <person name="Sanchez-Ramirez S."/>
            <person name="Szollosi G.J."/>
            <person name="Szarkandi J.G."/>
            <person name="Papp V."/>
            <person name="Albert L."/>
            <person name="Andreopoulos W."/>
            <person name="Angelini C."/>
            <person name="Antonin V."/>
            <person name="Barry K.W."/>
            <person name="Bougher N.L."/>
            <person name="Buchanan P."/>
            <person name="Buyck B."/>
            <person name="Bense V."/>
            <person name="Catcheside P."/>
            <person name="Chovatia M."/>
            <person name="Cooper J."/>
            <person name="Damon W."/>
            <person name="Desjardin D."/>
            <person name="Finy P."/>
            <person name="Geml J."/>
            <person name="Haridas S."/>
            <person name="Hughes K."/>
            <person name="Justo A."/>
            <person name="Karasinski D."/>
            <person name="Kautmanova I."/>
            <person name="Kiss B."/>
            <person name="Kocsube S."/>
            <person name="Kotiranta H."/>
            <person name="LaButti K.M."/>
            <person name="Lechner B.E."/>
            <person name="Liimatainen K."/>
            <person name="Lipzen A."/>
            <person name="Lukacs Z."/>
            <person name="Mihaltcheva S."/>
            <person name="Morgado L.N."/>
            <person name="Niskanen T."/>
            <person name="Noordeloos M.E."/>
            <person name="Ohm R.A."/>
            <person name="Ortiz-Santana B."/>
            <person name="Ovrebo C."/>
            <person name="Racz N."/>
            <person name="Riley R."/>
            <person name="Savchenko A."/>
            <person name="Shiryaev A."/>
            <person name="Soop K."/>
            <person name="Spirin V."/>
            <person name="Szebenyi C."/>
            <person name="Tomsovsky M."/>
            <person name="Tulloss R.E."/>
            <person name="Uehling J."/>
            <person name="Grigoriev I.V."/>
            <person name="Vagvolgyi C."/>
            <person name="Papp T."/>
            <person name="Martin F.M."/>
            <person name="Miettinen O."/>
            <person name="Hibbett D.S."/>
            <person name="Nagy L.G."/>
        </authorList>
    </citation>
    <scope>NUCLEOTIDE SEQUENCE [LARGE SCALE GENOMIC DNA]</scope>
    <source>
        <strain evidence="2 3">FP101781</strain>
    </source>
</reference>
<dbReference type="AlphaFoldDB" id="A0A4Y7SK44"/>
<evidence type="ECO:0000313" key="3">
    <source>
        <dbReference type="Proteomes" id="UP000298030"/>
    </source>
</evidence>
<keyword evidence="3" id="KW-1185">Reference proteome</keyword>
<sequence length="96" mass="10501">MDGTRLPPRLAGRLKPSTSFEDESRRGSRYGCSRNHLALLSTGLSPVSYSSAWMRTLSGGVQDHGFGRSKGSIHNHVLKAIPTLRHTPWAERTAAT</sequence>
<evidence type="ECO:0000313" key="2">
    <source>
        <dbReference type="EMBL" id="TEB22028.1"/>
    </source>
</evidence>
<evidence type="ECO:0000256" key="1">
    <source>
        <dbReference type="SAM" id="MobiDB-lite"/>
    </source>
</evidence>
<gene>
    <name evidence="2" type="ORF">FA13DRAFT_1741310</name>
</gene>
<comment type="caution">
    <text evidence="2">The sequence shown here is derived from an EMBL/GenBank/DDBJ whole genome shotgun (WGS) entry which is preliminary data.</text>
</comment>
<name>A0A4Y7SK44_COPMI</name>
<protein>
    <submittedName>
        <fullName evidence="2">Uncharacterized protein</fullName>
    </submittedName>
</protein>
<dbReference type="EMBL" id="QPFP01000098">
    <property type="protein sequence ID" value="TEB22028.1"/>
    <property type="molecule type" value="Genomic_DNA"/>
</dbReference>
<feature type="non-terminal residue" evidence="2">
    <location>
        <position position="96"/>
    </location>
</feature>
<organism evidence="2 3">
    <name type="scientific">Coprinellus micaceus</name>
    <name type="common">Glistening ink-cap mushroom</name>
    <name type="synonym">Coprinus micaceus</name>
    <dbReference type="NCBI Taxonomy" id="71717"/>
    <lineage>
        <taxon>Eukaryota</taxon>
        <taxon>Fungi</taxon>
        <taxon>Dikarya</taxon>
        <taxon>Basidiomycota</taxon>
        <taxon>Agaricomycotina</taxon>
        <taxon>Agaricomycetes</taxon>
        <taxon>Agaricomycetidae</taxon>
        <taxon>Agaricales</taxon>
        <taxon>Agaricineae</taxon>
        <taxon>Psathyrellaceae</taxon>
        <taxon>Coprinellus</taxon>
    </lineage>
</organism>
<accession>A0A4Y7SK44</accession>
<feature type="region of interest" description="Disordered" evidence="1">
    <location>
        <begin position="1"/>
        <end position="31"/>
    </location>
</feature>